<sequence length="86" mass="9787">MQQKDGTYDGTVKRVGRPSRSTTAGQATQTVDEQVVDIFDTKPMVADGKLLIRGSQQFAIKLYTNDAMAWTLKQQWQNQELSLCWY</sequence>
<dbReference type="Proteomes" id="UP000029981">
    <property type="component" value="Chromosome 3"/>
</dbReference>
<reference evidence="2 3" key="2">
    <citation type="journal article" date="2009" name="PLoS ONE">
        <title>An integrated genetic and cytogenetic map of the cucumber genome.</title>
        <authorList>
            <person name="Ren Y."/>
            <person name="Zhang Z."/>
            <person name="Liu J."/>
            <person name="Staub J.E."/>
            <person name="Han Y."/>
            <person name="Cheng Z."/>
            <person name="Li X."/>
            <person name="Lu J."/>
            <person name="Miao H."/>
            <person name="Kang H."/>
            <person name="Xie B."/>
            <person name="Gu X."/>
            <person name="Wang X."/>
            <person name="Du Y."/>
            <person name="Jin W."/>
            <person name="Huang S."/>
        </authorList>
    </citation>
    <scope>NUCLEOTIDE SEQUENCE [LARGE SCALE GENOMIC DNA]</scope>
    <source>
        <strain evidence="3">cv. 9930</strain>
    </source>
</reference>
<organism evidence="2 3">
    <name type="scientific">Cucumis sativus</name>
    <name type="common">Cucumber</name>
    <dbReference type="NCBI Taxonomy" id="3659"/>
    <lineage>
        <taxon>Eukaryota</taxon>
        <taxon>Viridiplantae</taxon>
        <taxon>Streptophyta</taxon>
        <taxon>Embryophyta</taxon>
        <taxon>Tracheophyta</taxon>
        <taxon>Spermatophyta</taxon>
        <taxon>Magnoliopsida</taxon>
        <taxon>eudicotyledons</taxon>
        <taxon>Gunneridae</taxon>
        <taxon>Pentapetalae</taxon>
        <taxon>rosids</taxon>
        <taxon>fabids</taxon>
        <taxon>Cucurbitales</taxon>
        <taxon>Cucurbitaceae</taxon>
        <taxon>Benincaseae</taxon>
        <taxon>Cucumis</taxon>
    </lineage>
</organism>
<dbReference type="Gramene" id="KGN56063">
    <property type="protein sequence ID" value="KGN56063"/>
    <property type="gene ID" value="Csa_3G063630"/>
</dbReference>
<protein>
    <submittedName>
        <fullName evidence="2">Uncharacterized protein</fullName>
    </submittedName>
</protein>
<reference evidence="2 3" key="4">
    <citation type="journal article" date="2011" name="BMC Genomics">
        <title>RNA-Seq improves annotation of protein-coding genes in the cucumber genome.</title>
        <authorList>
            <person name="Li Z."/>
            <person name="Zhang Z."/>
            <person name="Yan P."/>
            <person name="Huang S."/>
            <person name="Fei Z."/>
            <person name="Lin K."/>
        </authorList>
    </citation>
    <scope>NUCLEOTIDE SEQUENCE [LARGE SCALE GENOMIC DNA]</scope>
    <source>
        <strain evidence="3">cv. 9930</strain>
    </source>
</reference>
<feature type="compositionally biased region" description="Polar residues" evidence="1">
    <location>
        <begin position="19"/>
        <end position="29"/>
    </location>
</feature>
<reference evidence="2 3" key="1">
    <citation type="journal article" date="2009" name="Nat. Genet.">
        <title>The genome of the cucumber, Cucumis sativus L.</title>
        <authorList>
            <person name="Huang S."/>
            <person name="Li R."/>
            <person name="Zhang Z."/>
            <person name="Li L."/>
            <person name="Gu X."/>
            <person name="Fan W."/>
            <person name="Lucas W.J."/>
            <person name="Wang X."/>
            <person name="Xie B."/>
            <person name="Ni P."/>
            <person name="Ren Y."/>
            <person name="Zhu H."/>
            <person name="Li J."/>
            <person name="Lin K."/>
            <person name="Jin W."/>
            <person name="Fei Z."/>
            <person name="Li G."/>
            <person name="Staub J."/>
            <person name="Kilian A."/>
            <person name="van der Vossen E.A."/>
            <person name="Wu Y."/>
            <person name="Guo J."/>
            <person name="He J."/>
            <person name="Jia Z."/>
            <person name="Ren Y."/>
            <person name="Tian G."/>
            <person name="Lu Y."/>
            <person name="Ruan J."/>
            <person name="Qian W."/>
            <person name="Wang M."/>
            <person name="Huang Q."/>
            <person name="Li B."/>
            <person name="Xuan Z."/>
            <person name="Cao J."/>
            <person name="Asan"/>
            <person name="Wu Z."/>
            <person name="Zhang J."/>
            <person name="Cai Q."/>
            <person name="Bai Y."/>
            <person name="Zhao B."/>
            <person name="Han Y."/>
            <person name="Li Y."/>
            <person name="Li X."/>
            <person name="Wang S."/>
            <person name="Shi Q."/>
            <person name="Liu S."/>
            <person name="Cho W.K."/>
            <person name="Kim J.Y."/>
            <person name="Xu Y."/>
            <person name="Heller-Uszynska K."/>
            <person name="Miao H."/>
            <person name="Cheng Z."/>
            <person name="Zhang S."/>
            <person name="Wu J."/>
            <person name="Yang Y."/>
            <person name="Kang H."/>
            <person name="Li M."/>
            <person name="Liang H."/>
            <person name="Ren X."/>
            <person name="Shi Z."/>
            <person name="Wen M."/>
            <person name="Jian M."/>
            <person name="Yang H."/>
            <person name="Zhang G."/>
            <person name="Yang Z."/>
            <person name="Chen R."/>
            <person name="Liu S."/>
            <person name="Li J."/>
            <person name="Ma L."/>
            <person name="Liu H."/>
            <person name="Zhou Y."/>
            <person name="Zhao J."/>
            <person name="Fang X."/>
            <person name="Li G."/>
            <person name="Fang L."/>
            <person name="Li Y."/>
            <person name="Liu D."/>
            <person name="Zheng H."/>
            <person name="Zhang Y."/>
            <person name="Qin N."/>
            <person name="Li Z."/>
            <person name="Yang G."/>
            <person name="Yang S."/>
            <person name="Bolund L."/>
            <person name="Kristiansen K."/>
            <person name="Zheng H."/>
            <person name="Li S."/>
            <person name="Zhang X."/>
            <person name="Yang H."/>
            <person name="Wang J."/>
            <person name="Sun R."/>
            <person name="Zhang B."/>
            <person name="Jiang S."/>
            <person name="Wang J."/>
            <person name="Du Y."/>
            <person name="Li S."/>
        </authorList>
    </citation>
    <scope>NUCLEOTIDE SEQUENCE [LARGE SCALE GENOMIC DNA]</scope>
    <source>
        <strain evidence="3">cv. 9930</strain>
    </source>
</reference>
<reference evidence="2 3" key="3">
    <citation type="journal article" date="2010" name="BMC Genomics">
        <title>Transcriptome sequencing and comparative analysis of cucumber flowers with different sex types.</title>
        <authorList>
            <person name="Guo S."/>
            <person name="Zheng Y."/>
            <person name="Joung J.G."/>
            <person name="Liu S."/>
            <person name="Zhang Z."/>
            <person name="Crasta O.R."/>
            <person name="Sobral B.W."/>
            <person name="Xu Y."/>
            <person name="Huang S."/>
            <person name="Fei Z."/>
        </authorList>
    </citation>
    <scope>NUCLEOTIDE SEQUENCE [LARGE SCALE GENOMIC DNA]</scope>
    <source>
        <strain evidence="3">cv. 9930</strain>
    </source>
</reference>
<gene>
    <name evidence="2" type="ORF">Csa_3G063630</name>
</gene>
<accession>A0A0A0L2V8</accession>
<feature type="region of interest" description="Disordered" evidence="1">
    <location>
        <begin position="1"/>
        <end position="29"/>
    </location>
</feature>
<dbReference type="AlphaFoldDB" id="A0A0A0L2V8"/>
<evidence type="ECO:0000313" key="3">
    <source>
        <dbReference type="Proteomes" id="UP000029981"/>
    </source>
</evidence>
<evidence type="ECO:0000313" key="2">
    <source>
        <dbReference type="EMBL" id="KGN56063.1"/>
    </source>
</evidence>
<proteinExistence type="predicted"/>
<name>A0A0A0L2V8_CUCSA</name>
<keyword evidence="3" id="KW-1185">Reference proteome</keyword>
<evidence type="ECO:0000256" key="1">
    <source>
        <dbReference type="SAM" id="MobiDB-lite"/>
    </source>
</evidence>
<dbReference type="EMBL" id="CM002924">
    <property type="protein sequence ID" value="KGN56063.1"/>
    <property type="molecule type" value="Genomic_DNA"/>
</dbReference>